<organism evidence="1 2">
    <name type="scientific">Portunus trituberculatus</name>
    <name type="common">Swimming crab</name>
    <name type="synonym">Neptunus trituberculatus</name>
    <dbReference type="NCBI Taxonomy" id="210409"/>
    <lineage>
        <taxon>Eukaryota</taxon>
        <taxon>Metazoa</taxon>
        <taxon>Ecdysozoa</taxon>
        <taxon>Arthropoda</taxon>
        <taxon>Crustacea</taxon>
        <taxon>Multicrustacea</taxon>
        <taxon>Malacostraca</taxon>
        <taxon>Eumalacostraca</taxon>
        <taxon>Eucarida</taxon>
        <taxon>Decapoda</taxon>
        <taxon>Pleocyemata</taxon>
        <taxon>Brachyura</taxon>
        <taxon>Eubrachyura</taxon>
        <taxon>Portunoidea</taxon>
        <taxon>Portunidae</taxon>
        <taxon>Portuninae</taxon>
        <taxon>Portunus</taxon>
    </lineage>
</organism>
<reference evidence="1 2" key="1">
    <citation type="submission" date="2019-05" db="EMBL/GenBank/DDBJ databases">
        <title>Another draft genome of Portunus trituberculatus and its Hox gene families provides insights of decapod evolution.</title>
        <authorList>
            <person name="Jeong J.-H."/>
            <person name="Song I."/>
            <person name="Kim S."/>
            <person name="Choi T."/>
            <person name="Kim D."/>
            <person name="Ryu S."/>
            <person name="Kim W."/>
        </authorList>
    </citation>
    <scope>NUCLEOTIDE SEQUENCE [LARGE SCALE GENOMIC DNA]</scope>
    <source>
        <tissue evidence="1">Muscle</tissue>
    </source>
</reference>
<evidence type="ECO:0000313" key="2">
    <source>
        <dbReference type="Proteomes" id="UP000324222"/>
    </source>
</evidence>
<dbReference type="EMBL" id="VSRR010103688">
    <property type="protein sequence ID" value="MPC95824.1"/>
    <property type="molecule type" value="Genomic_DNA"/>
</dbReference>
<proteinExistence type="predicted"/>
<evidence type="ECO:0000313" key="1">
    <source>
        <dbReference type="EMBL" id="MPC95824.1"/>
    </source>
</evidence>
<name>A0A5B7JU16_PORTR</name>
<keyword evidence="2" id="KW-1185">Reference proteome</keyword>
<protein>
    <submittedName>
        <fullName evidence="1">Uncharacterized protein</fullName>
    </submittedName>
</protein>
<dbReference type="AlphaFoldDB" id="A0A5B7JU16"/>
<comment type="caution">
    <text evidence="1">The sequence shown here is derived from an EMBL/GenBank/DDBJ whole genome shotgun (WGS) entry which is preliminary data.</text>
</comment>
<sequence>MGSGRGLPTAFRGEGNFASLGDLRLQVVAAVLRRGVPEVAPRDYRSPGVGVRDGAPVCQNCASKQKCGADLGLVPARAGGRG</sequence>
<accession>A0A5B7JU16</accession>
<dbReference type="Proteomes" id="UP000324222">
    <property type="component" value="Unassembled WGS sequence"/>
</dbReference>
<gene>
    <name evidence="1" type="ORF">E2C01_091052</name>
</gene>